<evidence type="ECO:0000256" key="3">
    <source>
        <dbReference type="ARBA" id="ARBA00022801"/>
    </source>
</evidence>
<dbReference type="InterPro" id="IPR001650">
    <property type="entry name" value="Helicase_C-like"/>
</dbReference>
<dbReference type="SMART" id="SM00490">
    <property type="entry name" value="HELICc"/>
    <property type="match status" value="1"/>
</dbReference>
<keyword evidence="3" id="KW-0378">Hydrolase</keyword>
<evidence type="ECO:0000313" key="9">
    <source>
        <dbReference type="Proteomes" id="UP000289340"/>
    </source>
</evidence>
<dbReference type="PANTHER" id="PTHR45821:SF2">
    <property type="entry name" value="SNF2 DOMAIN-CONTAINING PROTEIN CLASSY 2"/>
    <property type="match status" value="1"/>
</dbReference>
<reference evidence="8 9" key="1">
    <citation type="submission" date="2018-09" db="EMBL/GenBank/DDBJ databases">
        <title>A high-quality reference genome of wild soybean provides a powerful tool to mine soybean genomes.</title>
        <authorList>
            <person name="Xie M."/>
            <person name="Chung C.Y.L."/>
            <person name="Li M.-W."/>
            <person name="Wong F.-L."/>
            <person name="Chan T.-F."/>
            <person name="Lam H.-M."/>
        </authorList>
    </citation>
    <scope>NUCLEOTIDE SEQUENCE [LARGE SCALE GENOMIC DNA]</scope>
    <source>
        <strain evidence="9">cv. W05</strain>
        <tissue evidence="8">Hypocotyl of etiolated seedlings</tissue>
    </source>
</reference>
<dbReference type="GO" id="GO:0080188">
    <property type="term" value="P:gene silencing by siRNA-directed DNA methylation"/>
    <property type="evidence" value="ECO:0007669"/>
    <property type="project" value="InterPro"/>
</dbReference>
<feature type="domain" description="Helicase C-terminal" evidence="7">
    <location>
        <begin position="119"/>
        <end position="318"/>
    </location>
</feature>
<evidence type="ECO:0000256" key="6">
    <source>
        <dbReference type="ARBA" id="ARBA00023242"/>
    </source>
</evidence>
<name>A0A445HH56_GLYSO</name>
<evidence type="ECO:0000256" key="1">
    <source>
        <dbReference type="ARBA" id="ARBA00004123"/>
    </source>
</evidence>
<evidence type="ECO:0000259" key="7">
    <source>
        <dbReference type="PROSITE" id="PS51194"/>
    </source>
</evidence>
<evidence type="ECO:0000256" key="5">
    <source>
        <dbReference type="ARBA" id="ARBA00022840"/>
    </source>
</evidence>
<dbReference type="PROSITE" id="PS51194">
    <property type="entry name" value="HELICASE_CTER"/>
    <property type="match status" value="1"/>
</dbReference>
<keyword evidence="5" id="KW-0067">ATP-binding</keyword>
<evidence type="ECO:0000256" key="2">
    <source>
        <dbReference type="ARBA" id="ARBA00022741"/>
    </source>
</evidence>
<evidence type="ECO:0000313" key="8">
    <source>
        <dbReference type="EMBL" id="RZB73045.1"/>
    </source>
</evidence>
<dbReference type="InterPro" id="IPR000330">
    <property type="entry name" value="SNF2_N"/>
</dbReference>
<dbReference type="Pfam" id="PF00176">
    <property type="entry name" value="SNF2-rel_dom"/>
    <property type="match status" value="1"/>
</dbReference>
<organism evidence="8 9">
    <name type="scientific">Glycine soja</name>
    <name type="common">Wild soybean</name>
    <dbReference type="NCBI Taxonomy" id="3848"/>
    <lineage>
        <taxon>Eukaryota</taxon>
        <taxon>Viridiplantae</taxon>
        <taxon>Streptophyta</taxon>
        <taxon>Embryophyta</taxon>
        <taxon>Tracheophyta</taxon>
        <taxon>Spermatophyta</taxon>
        <taxon>Magnoliopsida</taxon>
        <taxon>eudicotyledons</taxon>
        <taxon>Gunneridae</taxon>
        <taxon>Pentapetalae</taxon>
        <taxon>rosids</taxon>
        <taxon>fabids</taxon>
        <taxon>Fabales</taxon>
        <taxon>Fabaceae</taxon>
        <taxon>Papilionoideae</taxon>
        <taxon>50 kb inversion clade</taxon>
        <taxon>NPAAA clade</taxon>
        <taxon>indigoferoid/millettioid clade</taxon>
        <taxon>Phaseoleae</taxon>
        <taxon>Glycine</taxon>
        <taxon>Glycine subgen. Soja</taxon>
    </lineage>
</organism>
<gene>
    <name evidence="8" type="ORF">D0Y65_037003</name>
</gene>
<proteinExistence type="predicted"/>
<dbReference type="Gene3D" id="3.40.50.10810">
    <property type="entry name" value="Tandem AAA-ATPase domain"/>
    <property type="match status" value="1"/>
</dbReference>
<keyword evidence="2" id="KW-0547">Nucleotide-binding</keyword>
<dbReference type="Pfam" id="PF00271">
    <property type="entry name" value="Helicase_C"/>
    <property type="match status" value="1"/>
</dbReference>
<dbReference type="GO" id="GO:0016787">
    <property type="term" value="F:hydrolase activity"/>
    <property type="evidence" value="ECO:0007669"/>
    <property type="project" value="UniProtKB-KW"/>
</dbReference>
<keyword evidence="9" id="KW-1185">Reference proteome</keyword>
<dbReference type="CDD" id="cd18793">
    <property type="entry name" value="SF2_C_SNF"/>
    <property type="match status" value="1"/>
</dbReference>
<comment type="subcellular location">
    <subcellularLocation>
        <location evidence="1">Nucleus</location>
    </subcellularLocation>
</comment>
<evidence type="ECO:0000256" key="4">
    <source>
        <dbReference type="ARBA" id="ARBA00022806"/>
    </source>
</evidence>
<accession>A0A445HH56</accession>
<dbReference type="GO" id="GO:0004386">
    <property type="term" value="F:helicase activity"/>
    <property type="evidence" value="ECO:0007669"/>
    <property type="project" value="UniProtKB-KW"/>
</dbReference>
<dbReference type="Proteomes" id="UP000289340">
    <property type="component" value="Chromosome 13"/>
</dbReference>
<dbReference type="InterPro" id="IPR049730">
    <property type="entry name" value="SNF2/RAD54-like_C"/>
</dbReference>
<dbReference type="GO" id="GO:0005634">
    <property type="term" value="C:nucleus"/>
    <property type="evidence" value="ECO:0007669"/>
    <property type="project" value="UniProtKB-SubCell"/>
</dbReference>
<sequence length="318" mass="36561">MVPNFAETTEESNHTCPHDYRFSEEIGIYCYRCGFVKTEIKYITPPFVSQVQNYVCYLKQFPGKKPLILAPKNTLYTWCREFSKWEIFMPVYPIHGRGGTQRDTEQNSIALPGFPNPNKEVKHVLNCLEKIKLWQEKPSVLVMSYTAFLALMREGSEFAHRKYMVKALREGPGILILDEGHNPRSTKSRLRKGLMKVETDLRILLSDIFERGKVIDKFEEHGGASKVLLASITACAEGISLTVASRVIFLDSAWNPLKMKQAIARAFRPGQEKMVYVYQLLATGTLEEDKYIRTTWKEWVTSMIFSEAFEENPSHSRA</sequence>
<dbReference type="InterPro" id="IPR027417">
    <property type="entry name" value="P-loop_NTPase"/>
</dbReference>
<dbReference type="PANTHER" id="PTHR45821">
    <property type="entry name" value="SNF2 DOMAIN-CONTAINING PROTEIN CLASSY 2-RELATED"/>
    <property type="match status" value="1"/>
</dbReference>
<dbReference type="GO" id="GO:0005524">
    <property type="term" value="F:ATP binding"/>
    <property type="evidence" value="ECO:0007669"/>
    <property type="project" value="UniProtKB-KW"/>
</dbReference>
<protein>
    <submittedName>
        <fullName evidence="8">SNF2 domain-containing protein CLASSY 1</fullName>
    </submittedName>
</protein>
<dbReference type="Gene3D" id="3.40.50.300">
    <property type="entry name" value="P-loop containing nucleotide triphosphate hydrolases"/>
    <property type="match status" value="1"/>
</dbReference>
<keyword evidence="6" id="KW-0539">Nucleus</keyword>
<dbReference type="SUPFAM" id="SSF52540">
    <property type="entry name" value="P-loop containing nucleoside triphosphate hydrolases"/>
    <property type="match status" value="2"/>
</dbReference>
<dbReference type="AlphaFoldDB" id="A0A445HH56"/>
<dbReference type="InterPro" id="IPR038718">
    <property type="entry name" value="SNF2-like_sf"/>
</dbReference>
<comment type="caution">
    <text evidence="8">The sequence shown here is derived from an EMBL/GenBank/DDBJ whole genome shotgun (WGS) entry which is preliminary data.</text>
</comment>
<dbReference type="InterPro" id="IPR044567">
    <property type="entry name" value="CLSY/DRD1"/>
</dbReference>
<keyword evidence="4" id="KW-0347">Helicase</keyword>
<dbReference type="EMBL" id="QZWG01000013">
    <property type="protein sequence ID" value="RZB73045.1"/>
    <property type="molecule type" value="Genomic_DNA"/>
</dbReference>